<gene>
    <name evidence="1" type="ordered locus">BURPS1710b_A1174</name>
</gene>
<proteinExistence type="predicted"/>
<protein>
    <submittedName>
        <fullName evidence="1">Uncharacterized protein</fullName>
    </submittedName>
</protein>
<dbReference type="HOGENOM" id="CLU_3341432_0_0_4"/>
<dbReference type="KEGG" id="bpm:BURPS1710b_A1174"/>
<evidence type="ECO:0000313" key="2">
    <source>
        <dbReference type="Proteomes" id="UP000002700"/>
    </source>
</evidence>
<name>Q3JJC2_BURP1</name>
<organism evidence="1 2">
    <name type="scientific">Burkholderia pseudomallei (strain 1710b)</name>
    <dbReference type="NCBI Taxonomy" id="320372"/>
    <lineage>
        <taxon>Bacteria</taxon>
        <taxon>Pseudomonadati</taxon>
        <taxon>Pseudomonadota</taxon>
        <taxon>Betaproteobacteria</taxon>
        <taxon>Burkholderiales</taxon>
        <taxon>Burkholderiaceae</taxon>
        <taxon>Burkholderia</taxon>
        <taxon>pseudomallei group</taxon>
    </lineage>
</organism>
<evidence type="ECO:0000313" key="1">
    <source>
        <dbReference type="EMBL" id="ABA51421.1"/>
    </source>
</evidence>
<accession>Q3JJC2</accession>
<dbReference type="EnsemblBacteria" id="ABA51421">
    <property type="protein sequence ID" value="ABA51421"/>
    <property type="gene ID" value="BURPS1710b_A1174"/>
</dbReference>
<dbReference type="EMBL" id="CP000125">
    <property type="protein sequence ID" value="ABA51421.1"/>
    <property type="molecule type" value="Genomic_DNA"/>
</dbReference>
<dbReference type="Proteomes" id="UP000002700">
    <property type="component" value="Chromosome II"/>
</dbReference>
<dbReference type="AlphaFoldDB" id="Q3JJC2"/>
<sequence length="38" mass="4412">MILRATIEGRTMFAVKVGAADRWFVYWFVDQSDEEATT</sequence>
<reference evidence="1 2" key="1">
    <citation type="submission" date="2005-09" db="EMBL/GenBank/DDBJ databases">
        <authorList>
            <person name="Woods D.E."/>
            <person name="Nierman W.C."/>
        </authorList>
    </citation>
    <scope>NUCLEOTIDE SEQUENCE [LARGE SCALE GENOMIC DNA]</scope>
    <source>
        <strain evidence="1 2">1710b</strain>
    </source>
</reference>